<protein>
    <submittedName>
        <fullName evidence="1">Uncharacterized protein</fullName>
    </submittedName>
</protein>
<gene>
    <name evidence="1" type="ORF">ACD_80C00025G0001</name>
</gene>
<dbReference type="EMBL" id="AMFJ01036032">
    <property type="protein sequence ID" value="EKD25547.1"/>
    <property type="molecule type" value="Genomic_DNA"/>
</dbReference>
<reference evidence="1" key="1">
    <citation type="journal article" date="2012" name="Science">
        <title>Fermentation, hydrogen, and sulfur metabolism in multiple uncultivated bacterial phyla.</title>
        <authorList>
            <person name="Wrighton K.C."/>
            <person name="Thomas B.C."/>
            <person name="Sharon I."/>
            <person name="Miller C.S."/>
            <person name="Castelle C.J."/>
            <person name="VerBerkmoes N.C."/>
            <person name="Wilkins M.J."/>
            <person name="Hettich R.L."/>
            <person name="Lipton M.S."/>
            <person name="Williams K.H."/>
            <person name="Long P.E."/>
            <person name="Banfield J.F."/>
        </authorList>
    </citation>
    <scope>NUCLEOTIDE SEQUENCE [LARGE SCALE GENOMIC DNA]</scope>
</reference>
<organism evidence="1">
    <name type="scientific">uncultured bacterium</name>
    <name type="common">gcode 4</name>
    <dbReference type="NCBI Taxonomy" id="1234023"/>
    <lineage>
        <taxon>Bacteria</taxon>
        <taxon>environmental samples</taxon>
    </lineage>
</organism>
<accession>K1XK62</accession>
<name>K1XK62_9BACT</name>
<proteinExistence type="predicted"/>
<evidence type="ECO:0000313" key="1">
    <source>
        <dbReference type="EMBL" id="EKD25547.1"/>
    </source>
</evidence>
<sequence length="129" mass="15080">MRTFAFIPGQLTKAYTWIVSKYKRYDNIVELFKVGAASLFLLICIFFYLYFVNLSSTRGYFLKQADQNMTAINFKYEILKTKLLDYKQQNWNAVQSTTFKRDVVDVSAEIVKIPNGVQLWFLSVGDLMN</sequence>
<comment type="caution">
    <text evidence="1">The sequence shown here is derived from an EMBL/GenBank/DDBJ whole genome shotgun (WGS) entry which is preliminary data.</text>
</comment>
<dbReference type="AlphaFoldDB" id="K1XK62"/>